<accession>A0A4S2KFY1</accession>
<dbReference type="AlphaFoldDB" id="A0A4S2KFY1"/>
<sequence>IKEPSFAKQFPNITSCALTEMIEEPIGNQIVGTYLVQWNLKKGYNEEPLGFKYRIDFLKALNKGKADCMFNGFWVYPEE</sequence>
<reference evidence="1 2" key="1">
    <citation type="journal article" date="2019" name="BMC Genomics">
        <title>New insights from Opisthorchis felineus genome: update on genomics of the epidemiologically important liver flukes.</title>
        <authorList>
            <person name="Ershov N.I."/>
            <person name="Mordvinov V.A."/>
            <person name="Prokhortchouk E.B."/>
            <person name="Pakharukova M.Y."/>
            <person name="Gunbin K.V."/>
            <person name="Ustyantsev K."/>
            <person name="Genaev M.A."/>
            <person name="Blinov A.G."/>
            <person name="Mazur A."/>
            <person name="Boulygina E."/>
            <person name="Tsygankova S."/>
            <person name="Khrameeva E."/>
            <person name="Chekanov N."/>
            <person name="Fan G."/>
            <person name="Xiao A."/>
            <person name="Zhang H."/>
            <person name="Xu X."/>
            <person name="Yang H."/>
            <person name="Solovyev V."/>
            <person name="Lee S.M."/>
            <person name="Liu X."/>
            <person name="Afonnikov D.A."/>
            <person name="Skryabin K.G."/>
        </authorList>
    </citation>
    <scope>NUCLEOTIDE SEQUENCE [LARGE SCALE GENOMIC DNA]</scope>
    <source>
        <strain evidence="1">AK-0245</strain>
        <tissue evidence="1">Whole organism</tissue>
    </source>
</reference>
<gene>
    <name evidence="1" type="ORF">CRM22_010980</name>
</gene>
<evidence type="ECO:0000313" key="1">
    <source>
        <dbReference type="EMBL" id="TGZ48333.1"/>
    </source>
</evidence>
<name>A0A4S2KFY1_OPIFE</name>
<proteinExistence type="predicted"/>
<feature type="non-terminal residue" evidence="1">
    <location>
        <position position="79"/>
    </location>
</feature>
<feature type="non-terminal residue" evidence="1">
    <location>
        <position position="1"/>
    </location>
</feature>
<protein>
    <submittedName>
        <fullName evidence="1">Uncharacterized protein</fullName>
    </submittedName>
</protein>
<dbReference type="EMBL" id="SJOL01011581">
    <property type="protein sequence ID" value="TGZ48333.1"/>
    <property type="molecule type" value="Genomic_DNA"/>
</dbReference>
<keyword evidence="2" id="KW-1185">Reference proteome</keyword>
<dbReference type="Proteomes" id="UP000308267">
    <property type="component" value="Unassembled WGS sequence"/>
</dbReference>
<organism evidence="1 2">
    <name type="scientific">Opisthorchis felineus</name>
    <dbReference type="NCBI Taxonomy" id="147828"/>
    <lineage>
        <taxon>Eukaryota</taxon>
        <taxon>Metazoa</taxon>
        <taxon>Spiralia</taxon>
        <taxon>Lophotrochozoa</taxon>
        <taxon>Platyhelminthes</taxon>
        <taxon>Trematoda</taxon>
        <taxon>Digenea</taxon>
        <taxon>Opisthorchiida</taxon>
        <taxon>Opisthorchiata</taxon>
        <taxon>Opisthorchiidae</taxon>
        <taxon>Opisthorchis</taxon>
    </lineage>
</organism>
<evidence type="ECO:0000313" key="2">
    <source>
        <dbReference type="Proteomes" id="UP000308267"/>
    </source>
</evidence>
<comment type="caution">
    <text evidence="1">The sequence shown here is derived from an EMBL/GenBank/DDBJ whole genome shotgun (WGS) entry which is preliminary data.</text>
</comment>